<dbReference type="Proteomes" id="UP000254495">
    <property type="component" value="Unassembled WGS sequence"/>
</dbReference>
<evidence type="ECO:0000256" key="9">
    <source>
        <dbReference type="ARBA" id="ARBA00022989"/>
    </source>
</evidence>
<dbReference type="GO" id="GO:0030288">
    <property type="term" value="C:outer membrane-bounded periplasmic space"/>
    <property type="evidence" value="ECO:0007669"/>
    <property type="project" value="TreeGrafter"/>
</dbReference>
<evidence type="ECO:0000256" key="2">
    <source>
        <dbReference type="ARBA" id="ARBA00007935"/>
    </source>
</evidence>
<keyword evidence="6" id="KW-0410">Iron transport</keyword>
<accession>A0A376VEZ5</accession>
<keyword evidence="4" id="KW-0813">Transport</keyword>
<dbReference type="EMBL" id="UGCU01000001">
    <property type="protein sequence ID" value="STJ09340.1"/>
    <property type="molecule type" value="Genomic_DNA"/>
</dbReference>
<dbReference type="GO" id="GO:1901678">
    <property type="term" value="P:iron coordination entity transport"/>
    <property type="evidence" value="ECO:0007669"/>
    <property type="project" value="UniProtKB-ARBA"/>
</dbReference>
<dbReference type="InterPro" id="IPR002491">
    <property type="entry name" value="ABC_transptr_periplasmic_BD"/>
</dbReference>
<dbReference type="PANTHER" id="PTHR30532:SF24">
    <property type="entry name" value="FERRIC ENTEROBACTIN-BINDING PERIPLASMIC PROTEIN FEPB"/>
    <property type="match status" value="1"/>
</dbReference>
<evidence type="ECO:0000256" key="3">
    <source>
        <dbReference type="ARBA" id="ARBA00008814"/>
    </source>
</evidence>
<feature type="transmembrane region" description="Helical" evidence="11">
    <location>
        <begin position="71"/>
        <end position="95"/>
    </location>
</feature>
<keyword evidence="9 11" id="KW-1133">Transmembrane helix</keyword>
<dbReference type="Pfam" id="PF01032">
    <property type="entry name" value="FecCD"/>
    <property type="match status" value="1"/>
</dbReference>
<feature type="transmembrane region" description="Helical" evidence="11">
    <location>
        <begin position="107"/>
        <end position="124"/>
    </location>
</feature>
<dbReference type="PROSITE" id="PS50983">
    <property type="entry name" value="FE_B12_PBP"/>
    <property type="match status" value="1"/>
</dbReference>
<dbReference type="InterPro" id="IPR000522">
    <property type="entry name" value="ABC_transptr_permease_BtuC"/>
</dbReference>
<keyword evidence="6" id="KW-0406">Ion transport</keyword>
<evidence type="ECO:0000256" key="6">
    <source>
        <dbReference type="ARBA" id="ARBA00022496"/>
    </source>
</evidence>
<dbReference type="Gene3D" id="1.10.3470.10">
    <property type="entry name" value="ABC transporter involved in vitamin B12 uptake, BtuC"/>
    <property type="match status" value="1"/>
</dbReference>
<dbReference type="GO" id="GO:0005886">
    <property type="term" value="C:plasma membrane"/>
    <property type="evidence" value="ECO:0007669"/>
    <property type="project" value="UniProtKB-SubCell"/>
</dbReference>
<reference evidence="13 14" key="1">
    <citation type="submission" date="2018-06" db="EMBL/GenBank/DDBJ databases">
        <authorList>
            <consortium name="Pathogen Informatics"/>
            <person name="Doyle S."/>
        </authorList>
    </citation>
    <scope>NUCLEOTIDE SEQUENCE [LARGE SCALE GENOMIC DNA]</scope>
    <source>
        <strain evidence="13 14">NCTC9077</strain>
    </source>
</reference>
<dbReference type="SUPFAM" id="SSF81345">
    <property type="entry name" value="ABC transporter involved in vitamin B12 uptake, BtuC"/>
    <property type="match status" value="1"/>
</dbReference>
<gene>
    <name evidence="13" type="primary">yfhA_1</name>
    <name evidence="13" type="ORF">NCTC9077_00962</name>
</gene>
<feature type="transmembrane region" description="Helical" evidence="11">
    <location>
        <begin position="12"/>
        <end position="36"/>
    </location>
</feature>
<dbReference type="PANTHER" id="PTHR30532">
    <property type="entry name" value="IRON III DICITRATE-BINDING PERIPLASMIC PROTEIN"/>
    <property type="match status" value="1"/>
</dbReference>
<evidence type="ECO:0000313" key="13">
    <source>
        <dbReference type="EMBL" id="STJ09340.1"/>
    </source>
</evidence>
<evidence type="ECO:0000256" key="8">
    <source>
        <dbReference type="ARBA" id="ARBA00022729"/>
    </source>
</evidence>
<evidence type="ECO:0000256" key="11">
    <source>
        <dbReference type="SAM" id="Phobius"/>
    </source>
</evidence>
<dbReference type="InterPro" id="IPR037294">
    <property type="entry name" value="ABC_BtuC-like"/>
</dbReference>
<proteinExistence type="inferred from homology"/>
<keyword evidence="7 11" id="KW-0812">Transmembrane</keyword>
<comment type="similarity">
    <text evidence="2">Belongs to the binding-protein-dependent transport system permease family. FecCD subfamily.</text>
</comment>
<evidence type="ECO:0000256" key="4">
    <source>
        <dbReference type="ARBA" id="ARBA00022448"/>
    </source>
</evidence>
<dbReference type="Gene3D" id="3.40.50.1980">
    <property type="entry name" value="Nitrogenase molybdenum iron protein domain"/>
    <property type="match status" value="2"/>
</dbReference>
<evidence type="ECO:0000256" key="5">
    <source>
        <dbReference type="ARBA" id="ARBA00022475"/>
    </source>
</evidence>
<keyword evidence="6" id="KW-0408">Iron</keyword>
<keyword evidence="10 11" id="KW-0472">Membrane</keyword>
<dbReference type="Pfam" id="PF01497">
    <property type="entry name" value="Peripla_BP_2"/>
    <property type="match status" value="1"/>
</dbReference>
<dbReference type="CDD" id="cd01146">
    <property type="entry name" value="FhuD"/>
    <property type="match status" value="1"/>
</dbReference>
<keyword evidence="5" id="KW-1003">Cell membrane</keyword>
<feature type="transmembrane region" description="Helical" evidence="11">
    <location>
        <begin position="48"/>
        <end position="65"/>
    </location>
</feature>
<sequence length="422" mass="45362">MNSSRLALLRVAAPIILTAVCVSCVGNIGFVGLIAPHISRFILRGGQTTLLLGSAVSGALLVILADSIGRLAFLPLQLPAGIIISLIGGPFFCYCSGSAGTVFNGSYMRLFFSLLILLSFFARATEPVQVFTDDLGRKVTVPAHPKRIVSLHDLDITIPLIELGVPPVASHGRTRPDGSHFIRSGALLTGVDFDNSSIAFIGTADIDIEAIVAAKPDLIITEPTRNTPIEQLEKIAPTVSIDHLKGGAPEIYRKLAELTGTQSQLAILERRYQAQINALKATLDSQKITVSVIQANQGKINVMHSYHSLGRVLRDAGFRFPPLIESIPEGGRMDVSAERLPELDADFVFATWRGDTGAKPQDELAAMEKVMPGWCQFLTACRSGRYVLISREEAISNSFASLGLMAAQIQSQIAGRPLPEAK</sequence>
<dbReference type="GO" id="GO:0022857">
    <property type="term" value="F:transmembrane transporter activity"/>
    <property type="evidence" value="ECO:0007669"/>
    <property type="project" value="InterPro"/>
</dbReference>
<evidence type="ECO:0000256" key="7">
    <source>
        <dbReference type="ARBA" id="ARBA00022692"/>
    </source>
</evidence>
<evidence type="ECO:0000313" key="14">
    <source>
        <dbReference type="Proteomes" id="UP000254495"/>
    </source>
</evidence>
<organism evidence="13 14">
    <name type="scientific">Escherichia coli</name>
    <dbReference type="NCBI Taxonomy" id="562"/>
    <lineage>
        <taxon>Bacteria</taxon>
        <taxon>Pseudomonadati</taxon>
        <taxon>Pseudomonadota</taxon>
        <taxon>Gammaproteobacteria</taxon>
        <taxon>Enterobacterales</taxon>
        <taxon>Enterobacteriaceae</taxon>
        <taxon>Escherichia</taxon>
    </lineage>
</organism>
<name>A0A376VEZ5_ECOLX</name>
<evidence type="ECO:0000259" key="12">
    <source>
        <dbReference type="PROSITE" id="PS50983"/>
    </source>
</evidence>
<dbReference type="InterPro" id="IPR051313">
    <property type="entry name" value="Bact_iron-sidero_bind"/>
</dbReference>
<keyword evidence="8" id="KW-0732">Signal</keyword>
<dbReference type="AlphaFoldDB" id="A0A376VEZ5"/>
<dbReference type="SUPFAM" id="SSF53807">
    <property type="entry name" value="Helical backbone' metal receptor"/>
    <property type="match status" value="1"/>
</dbReference>
<evidence type="ECO:0000256" key="1">
    <source>
        <dbReference type="ARBA" id="ARBA00004651"/>
    </source>
</evidence>
<feature type="domain" description="Fe/B12 periplasmic-binding" evidence="12">
    <location>
        <begin position="148"/>
        <end position="417"/>
    </location>
</feature>
<evidence type="ECO:0000256" key="10">
    <source>
        <dbReference type="ARBA" id="ARBA00023136"/>
    </source>
</evidence>
<comment type="subcellular location">
    <subcellularLocation>
        <location evidence="1">Cell membrane</location>
        <topology evidence="1">Multi-pass membrane protein</topology>
    </subcellularLocation>
</comment>
<protein>
    <submittedName>
        <fullName evidence="13">Iron ABC transporter substrate-binding protein</fullName>
    </submittedName>
</protein>
<comment type="similarity">
    <text evidence="3">Belongs to the bacterial solute-binding protein 8 family.</text>
</comment>